<gene>
    <name evidence="2" type="ORF">BSQ44_24185</name>
</gene>
<dbReference type="KEGG" id="meso:BSQ44_24185"/>
<dbReference type="PROSITE" id="PS51257">
    <property type="entry name" value="PROKAR_LIPOPROTEIN"/>
    <property type="match status" value="1"/>
</dbReference>
<feature type="transmembrane region" description="Helical" evidence="1">
    <location>
        <begin position="37"/>
        <end position="55"/>
    </location>
</feature>
<evidence type="ECO:0000256" key="1">
    <source>
        <dbReference type="SAM" id="Phobius"/>
    </source>
</evidence>
<keyword evidence="1" id="KW-0472">Membrane</keyword>
<keyword evidence="1" id="KW-1133">Transmembrane helix</keyword>
<dbReference type="Proteomes" id="UP000182840">
    <property type="component" value="Chromosome"/>
</dbReference>
<keyword evidence="1" id="KW-0812">Transmembrane</keyword>
<dbReference type="AlphaFoldDB" id="A0A1L3SXL1"/>
<protein>
    <submittedName>
        <fullName evidence="2">Uncharacterized protein</fullName>
    </submittedName>
</protein>
<organism evidence="2 3">
    <name type="scientific">Aquibium oceanicum</name>
    <dbReference type="NCBI Taxonomy" id="1670800"/>
    <lineage>
        <taxon>Bacteria</taxon>
        <taxon>Pseudomonadati</taxon>
        <taxon>Pseudomonadota</taxon>
        <taxon>Alphaproteobacteria</taxon>
        <taxon>Hyphomicrobiales</taxon>
        <taxon>Phyllobacteriaceae</taxon>
        <taxon>Aquibium</taxon>
    </lineage>
</organism>
<accession>A0A1L3SXL1</accession>
<evidence type="ECO:0000313" key="3">
    <source>
        <dbReference type="Proteomes" id="UP000182840"/>
    </source>
</evidence>
<proteinExistence type="predicted"/>
<dbReference type="EMBL" id="CP018171">
    <property type="protein sequence ID" value="APH74120.1"/>
    <property type="molecule type" value="Genomic_DNA"/>
</dbReference>
<reference evidence="3" key="1">
    <citation type="submission" date="2016-11" db="EMBL/GenBank/DDBJ databases">
        <title>Mesorhizobium oceanicum sp. nov., isolated from deep seawater in South China Sea.</title>
        <authorList>
            <person name="Fu G.-Y."/>
        </authorList>
    </citation>
    <scope>NUCLEOTIDE SEQUENCE [LARGE SCALE GENOMIC DNA]</scope>
    <source>
        <strain evidence="3">B7</strain>
    </source>
</reference>
<evidence type="ECO:0000313" key="2">
    <source>
        <dbReference type="EMBL" id="APH74120.1"/>
    </source>
</evidence>
<keyword evidence="3" id="KW-1185">Reference proteome</keyword>
<sequence length="91" mass="9842">MRMLEIASFVVGAASLILGLAGCPESWGVLAMILEFEWMRIALGVIGLSGLGYWASRLSYKKPPIVEVDGLGAGYSVRVEQNLVSIKRLTD</sequence>
<name>A0A1L3SXL1_9HYPH</name>